<evidence type="ECO:0000313" key="2">
    <source>
        <dbReference type="EMBL" id="EFO62014.1"/>
    </source>
</evidence>
<dbReference type="SMART" id="SM00248">
    <property type="entry name" value="ANK"/>
    <property type="match status" value="14"/>
</dbReference>
<reference evidence="2 3" key="1">
    <citation type="journal article" date="2010" name="BMC Genomics">
        <title>Genome analysis and comparative genomics of a Giardia intestinalis assemblage E isolate.</title>
        <authorList>
            <person name="Jerlstrom-Hultqvist J."/>
            <person name="Franzen O."/>
            <person name="Ankarklev J."/>
            <person name="Xu F."/>
            <person name="Nohynkova E."/>
            <person name="Andersson J.O."/>
            <person name="Svard S.G."/>
            <person name="Andersson B."/>
        </authorList>
    </citation>
    <scope>NUCLEOTIDE SEQUENCE [LARGE SCALE GENOMIC DNA]</scope>
    <source>
        <strain evidence="2 3">P15</strain>
    </source>
</reference>
<proteinExistence type="predicted"/>
<accession>E1F6C2</accession>
<dbReference type="OrthoDB" id="20872at2759"/>
<dbReference type="PANTHER" id="PTHR24184:SF11">
    <property type="entry name" value="ANKYRIN REPEAT AND SOCS BOX CONTAINING 3"/>
    <property type="match status" value="1"/>
</dbReference>
<dbReference type="VEuPathDB" id="GiardiaDB:GLP15_4102"/>
<dbReference type="SUPFAM" id="SSF48403">
    <property type="entry name" value="Ankyrin repeat"/>
    <property type="match status" value="2"/>
</dbReference>
<feature type="repeat" description="ANK" evidence="1">
    <location>
        <begin position="503"/>
        <end position="525"/>
    </location>
</feature>
<dbReference type="AlphaFoldDB" id="E1F6C2"/>
<feature type="repeat" description="ANK" evidence="1">
    <location>
        <begin position="534"/>
        <end position="566"/>
    </location>
</feature>
<dbReference type="InterPro" id="IPR036770">
    <property type="entry name" value="Ankyrin_rpt-contain_sf"/>
</dbReference>
<dbReference type="PROSITE" id="PS50088">
    <property type="entry name" value="ANK_REPEAT"/>
    <property type="match status" value="6"/>
</dbReference>
<gene>
    <name evidence="2" type="ORF">GLP15_4102</name>
</gene>
<organism evidence="2 3">
    <name type="scientific">Giardia intestinalis (strain P15)</name>
    <name type="common">Giardia lamblia</name>
    <dbReference type="NCBI Taxonomy" id="658858"/>
    <lineage>
        <taxon>Eukaryota</taxon>
        <taxon>Metamonada</taxon>
        <taxon>Diplomonadida</taxon>
        <taxon>Hexamitidae</taxon>
        <taxon>Giardiinae</taxon>
        <taxon>Giardia</taxon>
    </lineage>
</organism>
<keyword evidence="1" id="KW-0040">ANK repeat</keyword>
<dbReference type="OMA" id="CGAVNNI"/>
<dbReference type="STRING" id="658858.E1F6C2"/>
<feature type="repeat" description="ANK" evidence="1">
    <location>
        <begin position="596"/>
        <end position="618"/>
    </location>
</feature>
<evidence type="ECO:0000256" key="1">
    <source>
        <dbReference type="PROSITE-ProRule" id="PRU00023"/>
    </source>
</evidence>
<dbReference type="Pfam" id="PF00023">
    <property type="entry name" value="Ank"/>
    <property type="match status" value="1"/>
</dbReference>
<dbReference type="EMBL" id="ACVC01000196">
    <property type="protein sequence ID" value="EFO62014.1"/>
    <property type="molecule type" value="Genomic_DNA"/>
</dbReference>
<dbReference type="PROSITE" id="PS50297">
    <property type="entry name" value="ANK_REP_REGION"/>
    <property type="match status" value="4"/>
</dbReference>
<dbReference type="InterPro" id="IPR002110">
    <property type="entry name" value="Ankyrin_rpt"/>
</dbReference>
<comment type="caution">
    <text evidence="2">The sequence shown here is derived from an EMBL/GenBank/DDBJ whole genome shotgun (WGS) entry which is preliminary data.</text>
</comment>
<protein>
    <submittedName>
        <fullName evidence="2">Protein 21.1</fullName>
    </submittedName>
</protein>
<dbReference type="Gene3D" id="1.25.40.20">
    <property type="entry name" value="Ankyrin repeat-containing domain"/>
    <property type="match status" value="5"/>
</dbReference>
<name>E1F6C2_GIAIA</name>
<sequence>MHCRNFEAPNPRNDKPKNNYLEMAQLPFGSVQEWFDAVKRRDYDSVVFNLPVYQTTTDSNGETALMYAVRNMDAEMTLLLGPLECGAVNNIGYSALMLAAERNFMPGVESLLYYEKDLRLPDGRNALILAAQHNALDAIYLLRQELWGQTDLKGRSALTYAAANGYIDSVKLLVQNTYKELAPDIDQAIVHASSRRHDGVVQYLSKFSKALQLRSSVTSTMNPSSTTADFGYGSGTSLLNSTLRDGGNSPLQSSKAFSPASTGLANTFSGGASIRNTQLTKQFQSSTKYDGLLASETIQPLEIQNRQTPSHSATSLRARNNNKPLSIVDNNTIRLPQPVHAPSHQMTTVNPAYLYNEIDVTDLMTASSPSTLPSHEATGTVDKSADISSIVKGTSTIALTGTSKKENRSDWSPLMTAADSNQFKLVQQLIPLHAGKETKDGLTALMIAAKKNHSQIVSALVEREGGMKMTNTLITALMFAAQHNSLASIKFLVPRESGMRDSNGRTAMMFAAQNGHAKVVQQLLKLEGKLCDQRGWTAMMYAAQNGHLSVVKLLAKSEMGVQENDGGTALMLAAEEGHADIIPLLVKTEGTLRDKSGATALMVAASGGHVAIVKSLLQTEGGMKNNEGYTALMGSAYSGHLGCVQALIPREAGLTMDDGWTALMSASQNGHLTVVEQLLEREAGRQTNTGWTALMSAAHAGYASICRVLGPMENGFRDNHGKSALNYASEGGHSDVVAILRKM</sequence>
<dbReference type="PANTHER" id="PTHR24184">
    <property type="entry name" value="SI:CH211-189E2.2"/>
    <property type="match status" value="1"/>
</dbReference>
<feature type="repeat" description="ANK" evidence="1">
    <location>
        <begin position="658"/>
        <end position="690"/>
    </location>
</feature>
<dbReference type="Pfam" id="PF12796">
    <property type="entry name" value="Ank_2"/>
    <property type="match status" value="5"/>
</dbReference>
<dbReference type="Proteomes" id="UP000008974">
    <property type="component" value="Unassembled WGS sequence"/>
</dbReference>
<evidence type="ECO:0000313" key="3">
    <source>
        <dbReference type="Proteomes" id="UP000008974"/>
    </source>
</evidence>
<feature type="repeat" description="ANK" evidence="1">
    <location>
        <begin position="565"/>
        <end position="597"/>
    </location>
</feature>
<feature type="repeat" description="ANK" evidence="1">
    <location>
        <begin position="440"/>
        <end position="472"/>
    </location>
</feature>